<evidence type="ECO:0000313" key="1">
    <source>
        <dbReference type="EMBL" id="KAF2633009.1"/>
    </source>
</evidence>
<dbReference type="EMBL" id="MU006702">
    <property type="protein sequence ID" value="KAF2633009.1"/>
    <property type="molecule type" value="Genomic_DNA"/>
</dbReference>
<feature type="non-terminal residue" evidence="1">
    <location>
        <position position="1"/>
    </location>
</feature>
<keyword evidence="2" id="KW-1185">Reference proteome</keyword>
<protein>
    <submittedName>
        <fullName evidence="1">Uncharacterized protein</fullName>
    </submittedName>
</protein>
<gene>
    <name evidence="1" type="ORF">BU25DRAFT_357993</name>
</gene>
<accession>A0ACB6SI94</accession>
<reference evidence="1" key="1">
    <citation type="journal article" date="2020" name="Stud. Mycol.">
        <title>101 Dothideomycetes genomes: a test case for predicting lifestyles and emergence of pathogens.</title>
        <authorList>
            <person name="Haridas S."/>
            <person name="Albert R."/>
            <person name="Binder M."/>
            <person name="Bloem J."/>
            <person name="Labutti K."/>
            <person name="Salamov A."/>
            <person name="Andreopoulos B."/>
            <person name="Baker S."/>
            <person name="Barry K."/>
            <person name="Bills G."/>
            <person name="Bluhm B."/>
            <person name="Cannon C."/>
            <person name="Castanera R."/>
            <person name="Culley D."/>
            <person name="Daum C."/>
            <person name="Ezra D."/>
            <person name="Gonzalez J."/>
            <person name="Henrissat B."/>
            <person name="Kuo A."/>
            <person name="Liang C."/>
            <person name="Lipzen A."/>
            <person name="Lutzoni F."/>
            <person name="Magnuson J."/>
            <person name="Mondo S."/>
            <person name="Nolan M."/>
            <person name="Ohm R."/>
            <person name="Pangilinan J."/>
            <person name="Park H.-J."/>
            <person name="Ramirez L."/>
            <person name="Alfaro M."/>
            <person name="Sun H."/>
            <person name="Tritt A."/>
            <person name="Yoshinaga Y."/>
            <person name="Zwiers L.-H."/>
            <person name="Turgeon B."/>
            <person name="Goodwin S."/>
            <person name="Spatafora J."/>
            <person name="Crous P."/>
            <person name="Grigoriev I."/>
        </authorList>
    </citation>
    <scope>NUCLEOTIDE SEQUENCE</scope>
    <source>
        <strain evidence="1">CBS 525.71</strain>
    </source>
</reference>
<organism evidence="1 2">
    <name type="scientific">Macroventuria anomochaeta</name>
    <dbReference type="NCBI Taxonomy" id="301207"/>
    <lineage>
        <taxon>Eukaryota</taxon>
        <taxon>Fungi</taxon>
        <taxon>Dikarya</taxon>
        <taxon>Ascomycota</taxon>
        <taxon>Pezizomycotina</taxon>
        <taxon>Dothideomycetes</taxon>
        <taxon>Pleosporomycetidae</taxon>
        <taxon>Pleosporales</taxon>
        <taxon>Pleosporineae</taxon>
        <taxon>Didymellaceae</taxon>
        <taxon>Macroventuria</taxon>
    </lineage>
</organism>
<sequence length="65" mass="7714">WQFGPSAPLICEFVELLFISDVEELILPQASRLRPGSLQCWSCCRWFRQRRQTSLWQYPPVYSPP</sequence>
<comment type="caution">
    <text evidence="1">The sequence shown here is derived from an EMBL/GenBank/DDBJ whole genome shotgun (WGS) entry which is preliminary data.</text>
</comment>
<dbReference type="Proteomes" id="UP000799754">
    <property type="component" value="Unassembled WGS sequence"/>
</dbReference>
<evidence type="ECO:0000313" key="2">
    <source>
        <dbReference type="Proteomes" id="UP000799754"/>
    </source>
</evidence>
<proteinExistence type="predicted"/>
<name>A0ACB6SI94_9PLEO</name>